<dbReference type="Proteomes" id="UP001152519">
    <property type="component" value="Unassembled WGS sequence"/>
</dbReference>
<keyword evidence="4" id="KW-1185">Reference proteome</keyword>
<feature type="compositionally biased region" description="Basic and acidic residues" evidence="1">
    <location>
        <begin position="449"/>
        <end position="466"/>
    </location>
</feature>
<feature type="transmembrane region" description="Helical" evidence="2">
    <location>
        <begin position="142"/>
        <end position="164"/>
    </location>
</feature>
<sequence length="466" mass="47844">MLAALVPALVLLVVSGALGSWSQHAFRGSAIGWFKRSRLALTLAVQGLGGHVSVGKDDVNRLIGSNDSDCSDYYDDDGYSDDDYGTDYDSGSDYSGDMCGSGAGSASLSVVPLTFTLLWIVALVLVLRSVRRRPGGTGPEAAVRVALLSAAAATVLAFVAQPSIEGVTLHSGPFRVLLWSFLISLVTAMVVLNGPALRARFAAAARVVGAATTALVVTVLFAGVVVFVIALANVDNGVTGDTLVMFGTVLPNLGLSGLALGWGAPLRAKETGTGSHAYDVSFGLSELSHIWNGWATVLAVLGGVVCALAIGLLASARARDRAEQFAVAGVFTVMFTVLVSIGGIASGGTGVATVVGGALGPAGSKVGSAMPESLLFALLWSVGGVLAAPYVRRVLGMAPAPAGDAAARPSPYAPPPFPYVPQQQRQQSPQPQQSAPEEVHDLGIVQPDRLSKDDSTRRDEGGGRHQ</sequence>
<feature type="transmembrane region" description="Helical" evidence="2">
    <location>
        <begin position="325"/>
        <end position="354"/>
    </location>
</feature>
<feature type="transmembrane region" description="Helical" evidence="2">
    <location>
        <begin position="374"/>
        <end position="391"/>
    </location>
</feature>
<feature type="transmembrane region" description="Helical" evidence="2">
    <location>
        <begin position="176"/>
        <end position="195"/>
    </location>
</feature>
<feature type="transmembrane region" description="Helical" evidence="2">
    <location>
        <begin position="110"/>
        <end position="130"/>
    </location>
</feature>
<accession>A0A9W4E138</accession>
<feature type="transmembrane region" description="Helical" evidence="2">
    <location>
        <begin position="291"/>
        <end position="313"/>
    </location>
</feature>
<evidence type="ECO:0000313" key="3">
    <source>
        <dbReference type="EMBL" id="CAG6399519.1"/>
    </source>
</evidence>
<dbReference type="EMBL" id="CAJSLV010000133">
    <property type="protein sequence ID" value="CAG6399519.1"/>
    <property type="molecule type" value="Genomic_DNA"/>
</dbReference>
<evidence type="ECO:0000256" key="2">
    <source>
        <dbReference type="SAM" id="Phobius"/>
    </source>
</evidence>
<organism evidence="3 4">
    <name type="scientific">Actinacidiphila cocklensis</name>
    <dbReference type="NCBI Taxonomy" id="887465"/>
    <lineage>
        <taxon>Bacteria</taxon>
        <taxon>Bacillati</taxon>
        <taxon>Actinomycetota</taxon>
        <taxon>Actinomycetes</taxon>
        <taxon>Kitasatosporales</taxon>
        <taxon>Streptomycetaceae</taxon>
        <taxon>Actinacidiphila</taxon>
    </lineage>
</organism>
<evidence type="ECO:0000313" key="4">
    <source>
        <dbReference type="Proteomes" id="UP001152519"/>
    </source>
</evidence>
<feature type="region of interest" description="Disordered" evidence="1">
    <location>
        <begin position="402"/>
        <end position="466"/>
    </location>
</feature>
<comment type="caution">
    <text evidence="3">The sequence shown here is derived from an EMBL/GenBank/DDBJ whole genome shotgun (WGS) entry which is preliminary data.</text>
</comment>
<gene>
    <name evidence="3" type="ORF">SCOCK_970001</name>
</gene>
<keyword evidence="2" id="KW-1133">Transmembrane helix</keyword>
<feature type="transmembrane region" description="Helical" evidence="2">
    <location>
        <begin position="207"/>
        <end position="232"/>
    </location>
</feature>
<keyword evidence="2" id="KW-0812">Transmembrane</keyword>
<name>A0A9W4E138_9ACTN</name>
<reference evidence="3" key="1">
    <citation type="submission" date="2021-05" db="EMBL/GenBank/DDBJ databases">
        <authorList>
            <person name="Arsene-Ploetze F."/>
        </authorList>
    </citation>
    <scope>NUCLEOTIDE SEQUENCE</scope>
    <source>
        <strain evidence="3">DSM 42138</strain>
    </source>
</reference>
<keyword evidence="2" id="KW-0472">Membrane</keyword>
<evidence type="ECO:0000256" key="1">
    <source>
        <dbReference type="SAM" id="MobiDB-lite"/>
    </source>
</evidence>
<feature type="compositionally biased region" description="Low complexity" evidence="1">
    <location>
        <begin position="420"/>
        <end position="436"/>
    </location>
</feature>
<dbReference type="AlphaFoldDB" id="A0A9W4E138"/>
<proteinExistence type="predicted"/>
<protein>
    <submittedName>
        <fullName evidence="3">Zinc-ribbon domain-containing protein</fullName>
    </submittedName>
</protein>